<dbReference type="Gene3D" id="3.80.10.10">
    <property type="entry name" value="Ribonuclease Inhibitor"/>
    <property type="match status" value="1"/>
</dbReference>
<dbReference type="RefSeq" id="WP_133940626.1">
    <property type="nucleotide sequence ID" value="NZ_CP038241.1"/>
</dbReference>
<dbReference type="PROSITE" id="PS51450">
    <property type="entry name" value="LRR"/>
    <property type="match status" value="1"/>
</dbReference>
<reference evidence="2 3" key="1">
    <citation type="submission" date="2019-03" db="EMBL/GenBank/DDBJ databases">
        <title>Complete Genome Sequence of Allofrancisella inopinata Strain SYSU YG23 Isolated from Water-Cooling Systems in China.</title>
        <authorList>
            <person name="Ohrman C."/>
            <person name="Uneklint I."/>
            <person name="Sjodin A."/>
        </authorList>
    </citation>
    <scope>NUCLEOTIDE SEQUENCE [LARGE SCALE GENOMIC DNA]</scope>
    <source>
        <strain evidence="2 3">SYSU YG23</strain>
    </source>
</reference>
<dbReference type="KEGG" id="aii:E4K63_03525"/>
<proteinExistence type="predicted"/>
<evidence type="ECO:0000313" key="2">
    <source>
        <dbReference type="EMBL" id="QIV95947.1"/>
    </source>
</evidence>
<organism evidence="2 3">
    <name type="scientific">Allofrancisella inopinata</name>
    <dbReference type="NCBI Taxonomy" id="1085647"/>
    <lineage>
        <taxon>Bacteria</taxon>
        <taxon>Pseudomonadati</taxon>
        <taxon>Pseudomonadota</taxon>
        <taxon>Gammaproteobacteria</taxon>
        <taxon>Thiotrichales</taxon>
        <taxon>Francisellaceae</taxon>
        <taxon>Allofrancisella</taxon>
    </lineage>
</organism>
<evidence type="ECO:0000256" key="1">
    <source>
        <dbReference type="SAM" id="MobiDB-lite"/>
    </source>
</evidence>
<name>A0AAE6YIA6_9GAMM</name>
<dbReference type="InterPro" id="IPR032675">
    <property type="entry name" value="LRR_dom_sf"/>
</dbReference>
<evidence type="ECO:0000313" key="3">
    <source>
        <dbReference type="Proteomes" id="UP000502004"/>
    </source>
</evidence>
<dbReference type="Proteomes" id="UP000502004">
    <property type="component" value="Chromosome"/>
</dbReference>
<keyword evidence="3" id="KW-1185">Reference proteome</keyword>
<gene>
    <name evidence="2" type="ORF">E4K63_03525</name>
</gene>
<sequence>MSTWKIDIYREYGDRYGKKGLIYKVKQDFNGISSYFTKLDLSNNNLASLFQFNGPIMNYTGDESLMWCREGRGLNFPFKKMTPEISELIKAIPSHITKLDLSNNSLYSIECEGLCEIFKLIPRSVTELDLSYNGLLQEYLKELPDIIAGLPNLEKLSLKENIPDNIGEHNFLSLFDDYNGNRLKDLNTLYEKLQEKATVVELNSVLQPHYLKRVEVISHTRKDKPPIEDWAQYLQYPSHPSCRVNSNLDYRQTNNSPTKCISNLSPQDQQLAKDRRNKEESEYQKISEDCIKLIILKKIYHGLAAGSTAWFKGRSGINIDRINLQEFLSYAHANPNSRSAKALELYNKHYYNNSTASPKLTLIKDIHDYSHRKSGLLKWSKSNKSWKNELDQAKFENYIDKNPKSRTAKIVTQLYRDCLDKDTDSRQWRELEKKSRKF</sequence>
<dbReference type="InterPro" id="IPR001611">
    <property type="entry name" value="Leu-rich_rpt"/>
</dbReference>
<dbReference type="AlphaFoldDB" id="A0AAE6YIA6"/>
<dbReference type="SUPFAM" id="SSF52047">
    <property type="entry name" value="RNI-like"/>
    <property type="match status" value="1"/>
</dbReference>
<dbReference type="EMBL" id="CP038241">
    <property type="protein sequence ID" value="QIV95947.1"/>
    <property type="molecule type" value="Genomic_DNA"/>
</dbReference>
<accession>A0AAE6YIA6</accession>
<protein>
    <submittedName>
        <fullName evidence="2">Uncharacterized protein</fullName>
    </submittedName>
</protein>
<feature type="region of interest" description="Disordered" evidence="1">
    <location>
        <begin position="255"/>
        <end position="279"/>
    </location>
</feature>
<feature type="compositionally biased region" description="Polar residues" evidence="1">
    <location>
        <begin position="255"/>
        <end position="270"/>
    </location>
</feature>